<evidence type="ECO:0000256" key="1">
    <source>
        <dbReference type="SAM" id="Coils"/>
    </source>
</evidence>
<feature type="compositionally biased region" description="Polar residues" evidence="2">
    <location>
        <begin position="99"/>
        <end position="116"/>
    </location>
</feature>
<proteinExistence type="predicted"/>
<evidence type="ECO:0000313" key="4">
    <source>
        <dbReference type="EMBL" id="CAD9817023.1"/>
    </source>
</evidence>
<dbReference type="AlphaFoldDB" id="A0A7S2UEC7"/>
<keyword evidence="1" id="KW-0175">Coiled coil</keyword>
<feature type="coiled-coil region" evidence="1">
    <location>
        <begin position="140"/>
        <end position="167"/>
    </location>
</feature>
<organism evidence="4">
    <name type="scientific">Attheya septentrionalis</name>
    <dbReference type="NCBI Taxonomy" id="420275"/>
    <lineage>
        <taxon>Eukaryota</taxon>
        <taxon>Sar</taxon>
        <taxon>Stramenopiles</taxon>
        <taxon>Ochrophyta</taxon>
        <taxon>Bacillariophyta</taxon>
        <taxon>Coscinodiscophyceae</taxon>
        <taxon>Chaetocerotophycidae</taxon>
        <taxon>Chaetocerotales</taxon>
        <taxon>Attheyaceae</taxon>
        <taxon>Attheya</taxon>
    </lineage>
</organism>
<sequence length="331" mass="35806">MKNIGSNCLGVLLLVVLSSEAFVVPVSRSVQTTAVHVPFTTLFAADDGGKKKKRRRKKDSTVLPPPATTVEAPMDNGVAPDGFEDAIDMENKPPAPVTTAKSSSSNKISGMLSNPGSMPLIDKIKDRDTEDDFDLMSGEIPDMKEMLKNMERKKEKEREAYDFEKNQAKIQRGDKAALKEMMETMGPYADMDDSIFESDGYSTVSALLGEGSKPFLGIPSGPLQVGHFIGALGIVLCAFVEYPGFPLTNLPSPLRGALQGGLGTIYFINLGMGVMAGLKASERNQSPILWAVKTFSVGAIAYDQLMQLPTTDQIEQAKARKGSRALNKPKR</sequence>
<evidence type="ECO:0000256" key="2">
    <source>
        <dbReference type="SAM" id="MobiDB-lite"/>
    </source>
</evidence>
<feature type="signal peptide" evidence="3">
    <location>
        <begin position="1"/>
        <end position="21"/>
    </location>
</feature>
<gene>
    <name evidence="4" type="ORF">ASEP1449_LOCUS8855</name>
</gene>
<evidence type="ECO:0000256" key="3">
    <source>
        <dbReference type="SAM" id="SignalP"/>
    </source>
</evidence>
<keyword evidence="3" id="KW-0732">Signal</keyword>
<dbReference type="EMBL" id="HBHQ01013312">
    <property type="protein sequence ID" value="CAD9817023.1"/>
    <property type="molecule type" value="Transcribed_RNA"/>
</dbReference>
<protein>
    <submittedName>
        <fullName evidence="4">Uncharacterized protein</fullName>
    </submittedName>
</protein>
<accession>A0A7S2UEC7</accession>
<reference evidence="4" key="1">
    <citation type="submission" date="2021-01" db="EMBL/GenBank/DDBJ databases">
        <authorList>
            <person name="Corre E."/>
            <person name="Pelletier E."/>
            <person name="Niang G."/>
            <person name="Scheremetjew M."/>
            <person name="Finn R."/>
            <person name="Kale V."/>
            <person name="Holt S."/>
            <person name="Cochrane G."/>
            <person name="Meng A."/>
            <person name="Brown T."/>
            <person name="Cohen L."/>
        </authorList>
    </citation>
    <scope>NUCLEOTIDE SEQUENCE</scope>
    <source>
        <strain evidence="4">CCMP2084</strain>
    </source>
</reference>
<feature type="chain" id="PRO_5031043566" evidence="3">
    <location>
        <begin position="22"/>
        <end position="331"/>
    </location>
</feature>
<feature type="region of interest" description="Disordered" evidence="2">
    <location>
        <begin position="92"/>
        <end position="120"/>
    </location>
</feature>
<feature type="region of interest" description="Disordered" evidence="2">
    <location>
        <begin position="47"/>
        <end position="78"/>
    </location>
</feature>
<name>A0A7S2UEC7_9STRA</name>